<gene>
    <name evidence="1" type="ORF">B0A77_12320</name>
</gene>
<accession>A0A2H3KB74</accession>
<dbReference type="EMBL" id="PCMW01000079">
    <property type="protein sequence ID" value="PDS22794.1"/>
    <property type="molecule type" value="Genomic_DNA"/>
</dbReference>
<reference evidence="1 2" key="1">
    <citation type="submission" date="2017-09" db="EMBL/GenBank/DDBJ databases">
        <title>Whole genomes of Flavobacteriaceae.</title>
        <authorList>
            <person name="Stine C."/>
            <person name="Li C."/>
            <person name="Tadesse D."/>
        </authorList>
    </citation>
    <scope>NUCLEOTIDE SEQUENCE [LARGE SCALE GENOMIC DNA]</scope>
    <source>
        <strain evidence="1 2">ATCC 35036</strain>
    </source>
</reference>
<protein>
    <submittedName>
        <fullName evidence="1">Uncharacterized protein</fullName>
    </submittedName>
</protein>
<comment type="caution">
    <text evidence="1">The sequence shown here is derived from an EMBL/GenBank/DDBJ whole genome shotgun (WGS) entry which is preliminary data.</text>
</comment>
<dbReference type="Proteomes" id="UP000220828">
    <property type="component" value="Unassembled WGS sequence"/>
</dbReference>
<name>A0A2H3KB74_9FLAO</name>
<sequence>MKGPRFFYGYTSHEFHVHPLKINVKQFIKTHNLCQSSDFDKGFFIEVLYLLALGCWCLKPNNTPDVLRLAFMQSAFYML</sequence>
<organism evidence="1 2">
    <name type="scientific">Flavobacterium branchiophilum</name>
    <dbReference type="NCBI Taxonomy" id="55197"/>
    <lineage>
        <taxon>Bacteria</taxon>
        <taxon>Pseudomonadati</taxon>
        <taxon>Bacteroidota</taxon>
        <taxon>Flavobacteriia</taxon>
        <taxon>Flavobacteriales</taxon>
        <taxon>Flavobacteriaceae</taxon>
        <taxon>Flavobacterium</taxon>
    </lineage>
</organism>
<dbReference type="AlphaFoldDB" id="A0A2H3KB74"/>
<evidence type="ECO:0000313" key="1">
    <source>
        <dbReference type="EMBL" id="PDS22794.1"/>
    </source>
</evidence>
<evidence type="ECO:0000313" key="2">
    <source>
        <dbReference type="Proteomes" id="UP000220828"/>
    </source>
</evidence>
<proteinExistence type="predicted"/>